<dbReference type="Proteomes" id="UP001642360">
    <property type="component" value="Unassembled WGS sequence"/>
</dbReference>
<sequence length="64" mass="7002">MEFAGMVAFSEDYEPNAELFEEEGAEEHVSGAPSGQLVLSAIAVPFIPLNVKNPPSFLLEEIHR</sequence>
<evidence type="ECO:0000313" key="1">
    <source>
        <dbReference type="EMBL" id="CAK9147790.1"/>
    </source>
</evidence>
<evidence type="ECO:0000313" key="2">
    <source>
        <dbReference type="Proteomes" id="UP001642360"/>
    </source>
</evidence>
<accession>A0ABC8RTA6</accession>
<gene>
    <name evidence="1" type="ORF">ILEXP_LOCUS15731</name>
</gene>
<dbReference type="AlphaFoldDB" id="A0ABC8RTA6"/>
<reference evidence="1 2" key="1">
    <citation type="submission" date="2024-02" db="EMBL/GenBank/DDBJ databases">
        <authorList>
            <person name="Vignale AGUSTIN F."/>
            <person name="Sosa J E."/>
            <person name="Modenutti C."/>
        </authorList>
    </citation>
    <scope>NUCLEOTIDE SEQUENCE [LARGE SCALE GENOMIC DNA]</scope>
</reference>
<keyword evidence="2" id="KW-1185">Reference proteome</keyword>
<protein>
    <submittedName>
        <fullName evidence="1">Uncharacterized protein</fullName>
    </submittedName>
</protein>
<comment type="caution">
    <text evidence="1">The sequence shown here is derived from an EMBL/GenBank/DDBJ whole genome shotgun (WGS) entry which is preliminary data.</text>
</comment>
<organism evidence="1 2">
    <name type="scientific">Ilex paraguariensis</name>
    <name type="common">yerba mate</name>
    <dbReference type="NCBI Taxonomy" id="185542"/>
    <lineage>
        <taxon>Eukaryota</taxon>
        <taxon>Viridiplantae</taxon>
        <taxon>Streptophyta</taxon>
        <taxon>Embryophyta</taxon>
        <taxon>Tracheophyta</taxon>
        <taxon>Spermatophyta</taxon>
        <taxon>Magnoliopsida</taxon>
        <taxon>eudicotyledons</taxon>
        <taxon>Gunneridae</taxon>
        <taxon>Pentapetalae</taxon>
        <taxon>asterids</taxon>
        <taxon>campanulids</taxon>
        <taxon>Aquifoliales</taxon>
        <taxon>Aquifoliaceae</taxon>
        <taxon>Ilex</taxon>
    </lineage>
</organism>
<name>A0ABC8RTA6_9AQUA</name>
<proteinExistence type="predicted"/>
<dbReference type="EMBL" id="CAUOFW020001724">
    <property type="protein sequence ID" value="CAK9147790.1"/>
    <property type="molecule type" value="Genomic_DNA"/>
</dbReference>